<dbReference type="OrthoDB" id="367386at2"/>
<evidence type="ECO:0000313" key="8">
    <source>
        <dbReference type="EMBL" id="ADK83081.1"/>
    </source>
</evidence>
<evidence type="ECO:0000256" key="3">
    <source>
        <dbReference type="ARBA" id="ARBA00022576"/>
    </source>
</evidence>
<dbReference type="SUPFAM" id="SSF53383">
    <property type="entry name" value="PLP-dependent transferases"/>
    <property type="match status" value="1"/>
</dbReference>
<dbReference type="Pfam" id="PF00155">
    <property type="entry name" value="Aminotran_1_2"/>
    <property type="match status" value="1"/>
</dbReference>
<dbReference type="Gene3D" id="3.40.640.10">
    <property type="entry name" value="Type I PLP-dependent aspartate aminotransferase-like (Major domain)"/>
    <property type="match status" value="1"/>
</dbReference>
<evidence type="ECO:0000259" key="7">
    <source>
        <dbReference type="Pfam" id="PF00155"/>
    </source>
</evidence>
<dbReference type="GO" id="GO:0030170">
    <property type="term" value="F:pyridoxal phosphate binding"/>
    <property type="evidence" value="ECO:0007669"/>
    <property type="project" value="InterPro"/>
</dbReference>
<dbReference type="InterPro" id="IPR015421">
    <property type="entry name" value="PyrdxlP-dep_Trfase_major"/>
</dbReference>
<comment type="cofactor">
    <cofactor evidence="1 6">
        <name>pyridoxal 5'-phosphate</name>
        <dbReference type="ChEBI" id="CHEBI:597326"/>
    </cofactor>
</comment>
<dbReference type="RefSeq" id="WP_013256538.1">
    <property type="nucleotide sequence ID" value="NC_014364.1"/>
</dbReference>
<dbReference type="EMBL" id="CP002116">
    <property type="protein sequence ID" value="ADK83081.1"/>
    <property type="molecule type" value="Genomic_DNA"/>
</dbReference>
<dbReference type="InterPro" id="IPR015422">
    <property type="entry name" value="PyrdxlP-dep_Trfase_small"/>
</dbReference>
<sequence>MGTLPLSNRNNQMQESSIRKLAPYADAAKAAGVAVYHLNIGQPDIKTPDAMVKAYTEAPDIIAYGPSPGVESYRRKLVDYYRTIGVHVGADDIFVTTGGSEALIFAMMAVLSPGDELIIAEPYYTNYNGFAVMAGASIVPVTATIDDGFRLPSIEAFEAVITERSRAILITSPGNPTGAIFTRPQLEQLAAFAKRHNLFVLSDEVYRDFFYGEEKPASILSIPGLEEHAIMIDSVSKRFSACGARIGALVTKNPDIYSLVMKFGQARLCPPAVEQIAAERALDTPPEYLRDVVAEYKLRRDLAVEALSKIDGVVVKKPEGAFYLIAQLPVEDAEAFAMWLLRDFRLNGATTMVAPAAGFYASPGLGKNQIRIAYVLNREALANAIHIIDEGLKEYRRLKG</sequence>
<organism evidence="8 9">
    <name type="scientific">Sediminispirochaeta smaragdinae (strain DSM 11293 / JCM 15392 / SEBR 4228)</name>
    <name type="common">Spirochaeta smaragdinae</name>
    <dbReference type="NCBI Taxonomy" id="573413"/>
    <lineage>
        <taxon>Bacteria</taxon>
        <taxon>Pseudomonadati</taxon>
        <taxon>Spirochaetota</taxon>
        <taxon>Spirochaetia</taxon>
        <taxon>Spirochaetales</taxon>
        <taxon>Spirochaetaceae</taxon>
        <taxon>Sediminispirochaeta</taxon>
    </lineage>
</organism>
<dbReference type="AlphaFoldDB" id="E1R9B2"/>
<dbReference type="InterPro" id="IPR015424">
    <property type="entry name" value="PyrdxlP-dep_Trfase"/>
</dbReference>
<dbReference type="PANTHER" id="PTHR46383">
    <property type="entry name" value="ASPARTATE AMINOTRANSFERASE"/>
    <property type="match status" value="1"/>
</dbReference>
<dbReference type="KEGG" id="ssm:Spirs_3996"/>
<dbReference type="NCBIfam" id="NF005744">
    <property type="entry name" value="PRK07568.1"/>
    <property type="match status" value="1"/>
</dbReference>
<proteinExistence type="inferred from homology"/>
<protein>
    <recommendedName>
        <fullName evidence="6">Aminotransferase</fullName>
        <ecNumber evidence="6">2.6.1.-</ecNumber>
    </recommendedName>
</protein>
<dbReference type="eggNOG" id="COG0436">
    <property type="taxonomic scope" value="Bacteria"/>
</dbReference>
<evidence type="ECO:0000256" key="2">
    <source>
        <dbReference type="ARBA" id="ARBA00007441"/>
    </source>
</evidence>
<keyword evidence="3 6" id="KW-0032">Aminotransferase</keyword>
<evidence type="ECO:0000256" key="1">
    <source>
        <dbReference type="ARBA" id="ARBA00001933"/>
    </source>
</evidence>
<evidence type="ECO:0000256" key="4">
    <source>
        <dbReference type="ARBA" id="ARBA00022679"/>
    </source>
</evidence>
<accession>E1R9B2</accession>
<reference evidence="8 9" key="1">
    <citation type="journal article" date="2010" name="Stand. Genomic Sci.">
        <title>Complete genome sequence of Spirochaeta smaragdinae type strain (SEBR 4228).</title>
        <authorList>
            <person name="Mavromatis K."/>
            <person name="Yasawong M."/>
            <person name="Chertkov O."/>
            <person name="Lapidus A."/>
            <person name="Lucas S."/>
            <person name="Nolan M."/>
            <person name="Del Rio T.G."/>
            <person name="Tice H."/>
            <person name="Cheng J.F."/>
            <person name="Pitluck S."/>
            <person name="Liolios K."/>
            <person name="Ivanova N."/>
            <person name="Tapia R."/>
            <person name="Han C."/>
            <person name="Bruce D."/>
            <person name="Goodwin L."/>
            <person name="Pati A."/>
            <person name="Chen A."/>
            <person name="Palaniappan K."/>
            <person name="Land M."/>
            <person name="Hauser L."/>
            <person name="Chang Y.J."/>
            <person name="Jeffries C.D."/>
            <person name="Detter J.C."/>
            <person name="Rohde M."/>
            <person name="Brambilla E."/>
            <person name="Spring S."/>
            <person name="Goker M."/>
            <person name="Sikorski J."/>
            <person name="Woyke T."/>
            <person name="Bristow J."/>
            <person name="Eisen J.A."/>
            <person name="Markowitz V."/>
            <person name="Hugenholtz P."/>
            <person name="Klenk H.P."/>
            <person name="Kyrpides N.C."/>
        </authorList>
    </citation>
    <scope>NUCLEOTIDE SEQUENCE [LARGE SCALE GENOMIC DNA]</scope>
    <source>
        <strain evidence="9">DSM 11293 / JCM 15392 / SEBR 4228</strain>
    </source>
</reference>
<evidence type="ECO:0000313" key="9">
    <source>
        <dbReference type="Proteomes" id="UP000002318"/>
    </source>
</evidence>
<dbReference type="InterPro" id="IPR004839">
    <property type="entry name" value="Aminotransferase_I/II_large"/>
</dbReference>
<evidence type="ECO:0000256" key="5">
    <source>
        <dbReference type="ARBA" id="ARBA00022898"/>
    </source>
</evidence>
<dbReference type="GO" id="GO:0006520">
    <property type="term" value="P:amino acid metabolic process"/>
    <property type="evidence" value="ECO:0007669"/>
    <property type="project" value="InterPro"/>
</dbReference>
<feature type="domain" description="Aminotransferase class I/classII large" evidence="7">
    <location>
        <begin position="37"/>
        <end position="387"/>
    </location>
</feature>
<dbReference type="Proteomes" id="UP000002318">
    <property type="component" value="Chromosome"/>
</dbReference>
<dbReference type="CDD" id="cd00609">
    <property type="entry name" value="AAT_like"/>
    <property type="match status" value="1"/>
</dbReference>
<keyword evidence="5" id="KW-0663">Pyridoxal phosphate</keyword>
<evidence type="ECO:0000256" key="6">
    <source>
        <dbReference type="RuleBase" id="RU000481"/>
    </source>
</evidence>
<keyword evidence="4 6" id="KW-0808">Transferase</keyword>
<dbReference type="InterPro" id="IPR050596">
    <property type="entry name" value="AspAT/PAT-like"/>
</dbReference>
<keyword evidence="9" id="KW-1185">Reference proteome</keyword>
<dbReference type="STRING" id="573413.Spirs_3996"/>
<dbReference type="GO" id="GO:0008483">
    <property type="term" value="F:transaminase activity"/>
    <property type="evidence" value="ECO:0007669"/>
    <property type="project" value="UniProtKB-KW"/>
</dbReference>
<dbReference type="EC" id="2.6.1.-" evidence="6"/>
<gene>
    <name evidence="8" type="ordered locus">Spirs_3996</name>
</gene>
<dbReference type="InterPro" id="IPR004838">
    <property type="entry name" value="NHTrfase_class1_PyrdxlP-BS"/>
</dbReference>
<dbReference type="PANTHER" id="PTHR46383:SF2">
    <property type="entry name" value="AMINOTRANSFERASE"/>
    <property type="match status" value="1"/>
</dbReference>
<dbReference type="Gene3D" id="3.90.1150.10">
    <property type="entry name" value="Aspartate Aminotransferase, domain 1"/>
    <property type="match status" value="1"/>
</dbReference>
<name>E1R9B2_SEDSS</name>
<comment type="similarity">
    <text evidence="2 6">Belongs to the class-I pyridoxal-phosphate-dependent aminotransferase family.</text>
</comment>
<dbReference type="HOGENOM" id="CLU_017584_4_3_12"/>
<dbReference type="PROSITE" id="PS00105">
    <property type="entry name" value="AA_TRANSFER_CLASS_1"/>
    <property type="match status" value="1"/>
</dbReference>